<dbReference type="PANTHER" id="PTHR36836">
    <property type="entry name" value="COLANIC ACID BIOSYNTHESIS PROTEIN WCAK"/>
    <property type="match status" value="1"/>
</dbReference>
<evidence type="ECO:0000259" key="1">
    <source>
        <dbReference type="Pfam" id="PF04230"/>
    </source>
</evidence>
<reference evidence="2 3" key="1">
    <citation type="submission" date="2018-06" db="EMBL/GenBank/DDBJ databases">
        <title>Genomic Encyclopedia of Type Strains, Phase III (KMG-III): the genomes of soil and plant-associated and newly described type strains.</title>
        <authorList>
            <person name="Whitman W."/>
        </authorList>
    </citation>
    <scope>NUCLEOTIDE SEQUENCE [LARGE SCALE GENOMIC DNA]</scope>
    <source>
        <strain evidence="2 3">JA737</strain>
    </source>
</reference>
<dbReference type="PANTHER" id="PTHR36836:SF1">
    <property type="entry name" value="COLANIC ACID BIOSYNTHESIS PROTEIN WCAK"/>
    <property type="match status" value="1"/>
</dbReference>
<evidence type="ECO:0000313" key="2">
    <source>
        <dbReference type="EMBL" id="PYF07466.1"/>
    </source>
</evidence>
<proteinExistence type="predicted"/>
<dbReference type="EMBL" id="QJTK01000017">
    <property type="protein sequence ID" value="PYF07466.1"/>
    <property type="molecule type" value="Genomic_DNA"/>
</dbReference>
<evidence type="ECO:0000313" key="3">
    <source>
        <dbReference type="Proteomes" id="UP000247727"/>
    </source>
</evidence>
<protein>
    <submittedName>
        <fullName evidence="2">Polysaccharide pyruvyl transferase WcaK-like protein</fullName>
    </submittedName>
</protein>
<sequence length="386" mass="43114">MTNSPPAGLRFDAKWYAETYPDVARAVRSGGVRSLVSHYLDHGSREGRLPFPPEPQNDRVFVYGSFGSNNVGDEAILEGVRTLFPACHQFYLNKKRNGNGSFPHRALENPDFFRPNDLLILGGGGLLYDRPTVQLMLDLARAARARGAEVDIQRLGCEAASPDYHDVIRDLFALARFATVRSTISQRIIHDITGRLCPVEMDFAFNLQRQVPSIPRLVQEDLTIGIVTASMGEADRASVTAFLRHETRHRTPDGLRFVHIPHSRSYFNAMNNDCILGEQLWCGAHMQSAWAEDAFALWPFQQDPSGALAQYRKLDGVISFRYHSMIFARLCNLPTLAVGAELPKIASFVDDNPSPLLHATAADNLQTAFAPFLQLVRAERSKIKPR</sequence>
<dbReference type="InterPro" id="IPR007345">
    <property type="entry name" value="Polysacch_pyruvyl_Trfase"/>
</dbReference>
<feature type="domain" description="Polysaccharide pyruvyl transferase" evidence="1">
    <location>
        <begin position="70"/>
        <end position="339"/>
    </location>
</feature>
<dbReference type="GO" id="GO:0016740">
    <property type="term" value="F:transferase activity"/>
    <property type="evidence" value="ECO:0007669"/>
    <property type="project" value="UniProtKB-KW"/>
</dbReference>
<dbReference type="OrthoDB" id="452279at2"/>
<name>A0A318TRJ0_9RHOB</name>
<keyword evidence="3" id="KW-1185">Reference proteome</keyword>
<organism evidence="2 3">
    <name type="scientific">Rhodobacter viridis</name>
    <dbReference type="NCBI Taxonomy" id="1054202"/>
    <lineage>
        <taxon>Bacteria</taxon>
        <taxon>Pseudomonadati</taxon>
        <taxon>Pseudomonadota</taxon>
        <taxon>Alphaproteobacteria</taxon>
        <taxon>Rhodobacterales</taxon>
        <taxon>Rhodobacter group</taxon>
        <taxon>Rhodobacter</taxon>
    </lineage>
</organism>
<keyword evidence="2" id="KW-0808">Transferase</keyword>
<dbReference type="Pfam" id="PF04230">
    <property type="entry name" value="PS_pyruv_trans"/>
    <property type="match status" value="1"/>
</dbReference>
<dbReference type="RefSeq" id="WP_110806852.1">
    <property type="nucleotide sequence ID" value="NZ_QJTK01000017.1"/>
</dbReference>
<dbReference type="Proteomes" id="UP000247727">
    <property type="component" value="Unassembled WGS sequence"/>
</dbReference>
<accession>A0A318TRJ0</accession>
<dbReference type="AlphaFoldDB" id="A0A318TRJ0"/>
<gene>
    <name evidence="2" type="ORF">C8J30_11717</name>
</gene>
<comment type="caution">
    <text evidence="2">The sequence shown here is derived from an EMBL/GenBank/DDBJ whole genome shotgun (WGS) entry which is preliminary data.</text>
</comment>